<evidence type="ECO:0000313" key="2">
    <source>
        <dbReference type="Proteomes" id="UP001055072"/>
    </source>
</evidence>
<proteinExistence type="predicted"/>
<comment type="caution">
    <text evidence="1">The sequence shown here is derived from an EMBL/GenBank/DDBJ whole genome shotgun (WGS) entry which is preliminary data.</text>
</comment>
<name>A0ACB8UL94_9APHY</name>
<gene>
    <name evidence="1" type="ORF">BDY19DRAFT_916277</name>
</gene>
<organism evidence="1 2">
    <name type="scientific">Irpex rosettiformis</name>
    <dbReference type="NCBI Taxonomy" id="378272"/>
    <lineage>
        <taxon>Eukaryota</taxon>
        <taxon>Fungi</taxon>
        <taxon>Dikarya</taxon>
        <taxon>Basidiomycota</taxon>
        <taxon>Agaricomycotina</taxon>
        <taxon>Agaricomycetes</taxon>
        <taxon>Polyporales</taxon>
        <taxon>Irpicaceae</taxon>
        <taxon>Irpex</taxon>
    </lineage>
</organism>
<keyword evidence="2" id="KW-1185">Reference proteome</keyword>
<dbReference type="Proteomes" id="UP001055072">
    <property type="component" value="Unassembled WGS sequence"/>
</dbReference>
<accession>A0ACB8UL94</accession>
<evidence type="ECO:0000313" key="1">
    <source>
        <dbReference type="EMBL" id="KAI0095098.1"/>
    </source>
</evidence>
<sequence length="545" mass="61173">MKTIPLVETAVEKKGHVCPPSDATHPKDRWETLFVYAFICKFTQIRSKVEGLDSPMDLEDAILVKEANPIMTQILARFIRNLRPQTRNLSSDVISTTVATVVQEFSRSNERSVFWNDDLKKNLDPFAGSDNDFWKMNWDTKLKILRQLTELQLCHSTEVKALIDRAWGVIRNKHKKTETTAPPPPPSDPYSQENLLFIPLGQDSQRKRYWVADDSPRVYVSTNPWKVTSTFQCVCSTQQEYITWLDGLKQTTPPETKAGERRTKPELSHIALVKAAEDRLSTIEAELVRIQRAKKKIAQRNLLIAQAEVRETRTRRRARPDYAYLNDPEIEDDHEDEYRDEGDDDYDEVMDEDEAGPSTRASHNARRRSARATVLNNNGNRSGPVDDWGDWRGERRSARLGAPAETQLDGPPPKRARTAESNASSLEGASAPQKSIKLKSNGAAAIKPTETLVESVAGKKKSRFWVYAVEPVAVPEATEDEPSSMNVDIIESTESKRFNGYRDKTAASSVTDDGGRASVEAETDGDAYAKSMEGSLSPASSMDES</sequence>
<protein>
    <submittedName>
        <fullName evidence="1">Uncharacterized protein</fullName>
    </submittedName>
</protein>
<dbReference type="EMBL" id="MU274900">
    <property type="protein sequence ID" value="KAI0095098.1"/>
    <property type="molecule type" value="Genomic_DNA"/>
</dbReference>
<reference evidence="1" key="1">
    <citation type="journal article" date="2021" name="Environ. Microbiol.">
        <title>Gene family expansions and transcriptome signatures uncover fungal adaptations to wood decay.</title>
        <authorList>
            <person name="Hage H."/>
            <person name="Miyauchi S."/>
            <person name="Viragh M."/>
            <person name="Drula E."/>
            <person name="Min B."/>
            <person name="Chaduli D."/>
            <person name="Navarro D."/>
            <person name="Favel A."/>
            <person name="Norest M."/>
            <person name="Lesage-Meessen L."/>
            <person name="Balint B."/>
            <person name="Merenyi Z."/>
            <person name="de Eugenio L."/>
            <person name="Morin E."/>
            <person name="Martinez A.T."/>
            <person name="Baldrian P."/>
            <person name="Stursova M."/>
            <person name="Martinez M.J."/>
            <person name="Novotny C."/>
            <person name="Magnuson J.K."/>
            <person name="Spatafora J.W."/>
            <person name="Maurice S."/>
            <person name="Pangilinan J."/>
            <person name="Andreopoulos W."/>
            <person name="LaButti K."/>
            <person name="Hundley H."/>
            <person name="Na H."/>
            <person name="Kuo A."/>
            <person name="Barry K."/>
            <person name="Lipzen A."/>
            <person name="Henrissat B."/>
            <person name="Riley R."/>
            <person name="Ahrendt S."/>
            <person name="Nagy L.G."/>
            <person name="Grigoriev I.V."/>
            <person name="Martin F."/>
            <person name="Rosso M.N."/>
        </authorList>
    </citation>
    <scope>NUCLEOTIDE SEQUENCE</scope>
    <source>
        <strain evidence="1">CBS 384.51</strain>
    </source>
</reference>